<dbReference type="Proteomes" id="UP001143747">
    <property type="component" value="Unassembled WGS sequence"/>
</dbReference>
<dbReference type="RefSeq" id="WP_274925384.1">
    <property type="nucleotide sequence ID" value="NZ_JAKELO010000002.1"/>
</dbReference>
<evidence type="ECO:0000313" key="1">
    <source>
        <dbReference type="EMBL" id="MDE4908771.1"/>
    </source>
</evidence>
<sequence length="76" mass="8739">MKTIIHAAKSFNGIQISFLSGNDTVSELFSYENLIDMKINVSDLVEHPEYYAVDMNGPVIRRTDFCKPEMHQECKQ</sequence>
<organism evidence="1 2">
    <name type="scientific">Methanogenium marinum</name>
    <dbReference type="NCBI Taxonomy" id="348610"/>
    <lineage>
        <taxon>Archaea</taxon>
        <taxon>Methanobacteriati</taxon>
        <taxon>Methanobacteriota</taxon>
        <taxon>Stenosarchaea group</taxon>
        <taxon>Methanomicrobia</taxon>
        <taxon>Methanomicrobiales</taxon>
        <taxon>Methanomicrobiaceae</taxon>
        <taxon>Methanogenium</taxon>
    </lineage>
</organism>
<dbReference type="EMBL" id="JAKELO010000002">
    <property type="protein sequence ID" value="MDE4908771.1"/>
    <property type="molecule type" value="Genomic_DNA"/>
</dbReference>
<proteinExistence type="predicted"/>
<keyword evidence="2" id="KW-1185">Reference proteome</keyword>
<protein>
    <submittedName>
        <fullName evidence="1">Uncharacterized protein</fullName>
    </submittedName>
</protein>
<comment type="caution">
    <text evidence="1">The sequence shown here is derived from an EMBL/GenBank/DDBJ whole genome shotgun (WGS) entry which is preliminary data.</text>
</comment>
<reference evidence="1" key="1">
    <citation type="submission" date="2022-01" db="EMBL/GenBank/DDBJ databases">
        <title>Draft genome of Methanogenium marinum DSM 15558.</title>
        <authorList>
            <person name="Chen S.-C."/>
            <person name="You Y.-T."/>
        </authorList>
    </citation>
    <scope>NUCLEOTIDE SEQUENCE</scope>
    <source>
        <strain evidence="1">DSM 15558</strain>
    </source>
</reference>
<evidence type="ECO:0000313" key="2">
    <source>
        <dbReference type="Proteomes" id="UP001143747"/>
    </source>
</evidence>
<gene>
    <name evidence="1" type="ORF">L0665_09145</name>
</gene>
<name>A0A9Q4PXL5_9EURY</name>
<accession>A0A9Q4PXL5</accession>
<dbReference type="AlphaFoldDB" id="A0A9Q4PXL5"/>